<evidence type="ECO:0000313" key="3">
    <source>
        <dbReference type="Proteomes" id="UP000009192"/>
    </source>
</evidence>
<dbReference type="Proteomes" id="UP000009192">
    <property type="component" value="Unassembled WGS sequence"/>
</dbReference>
<dbReference type="HOGENOM" id="CLU_081403_1_0_1"/>
<dbReference type="Gene3D" id="1.25.40.10">
    <property type="entry name" value="Tetratricopeptide repeat domain"/>
    <property type="match status" value="1"/>
</dbReference>
<dbReference type="PhylomeDB" id="B4KB81"/>
<dbReference type="SUPFAM" id="SSF48452">
    <property type="entry name" value="TPR-like"/>
    <property type="match status" value="1"/>
</dbReference>
<evidence type="ECO:0000313" key="2">
    <source>
        <dbReference type="EMBL" id="EDW15785.1"/>
    </source>
</evidence>
<dbReference type="GO" id="GO:0007288">
    <property type="term" value="P:sperm axoneme assembly"/>
    <property type="evidence" value="ECO:0007669"/>
    <property type="project" value="TreeGrafter"/>
</dbReference>
<accession>B4KB81</accession>
<dbReference type="PROSITE" id="PS50005">
    <property type="entry name" value="TPR"/>
    <property type="match status" value="1"/>
</dbReference>
<dbReference type="OMA" id="YLRAWLY"/>
<dbReference type="AlphaFoldDB" id="B4KB81"/>
<keyword evidence="3" id="KW-1185">Reference proteome</keyword>
<dbReference type="OrthoDB" id="2017782at2759"/>
<protein>
    <submittedName>
        <fullName evidence="2">Uncharacterized protein</fullName>
    </submittedName>
</protein>
<dbReference type="eggNOG" id="KOG0548">
    <property type="taxonomic scope" value="Eukaryota"/>
</dbReference>
<feature type="repeat" description="TPR" evidence="1">
    <location>
        <begin position="127"/>
        <end position="160"/>
    </location>
</feature>
<evidence type="ECO:0000256" key="1">
    <source>
        <dbReference type="PROSITE-ProRule" id="PRU00339"/>
    </source>
</evidence>
<dbReference type="GO" id="GO:0070286">
    <property type="term" value="P:axonemal dynein complex assembly"/>
    <property type="evidence" value="ECO:0007669"/>
    <property type="project" value="TreeGrafter"/>
</dbReference>
<dbReference type="SMART" id="SM00028">
    <property type="entry name" value="TPR"/>
    <property type="match status" value="2"/>
</dbReference>
<dbReference type="PANTHER" id="PTHR46540">
    <property type="entry name" value="TETRATRICOPEPTIDE REPEAT PROTEIN 12"/>
    <property type="match status" value="1"/>
</dbReference>
<gene>
    <name evidence="2" type="primary">Dmoj\GI10166</name>
    <name evidence="2" type="ORF">Dmoj_GI10166</name>
</gene>
<sequence length="244" mass="29203">MDNKKNITNTIKDFTDRTYLHPQYDEKFLTEPSKVQETMDFLEQMLNANKMVDKRADKKSERSETSESVTDEDFVIFRRLQSGRMSSKRSRSKIKLSANTNQFTFMRQIDNSAQQRSSTREERERVANNFRRLGNFAYRKGQFNHAIEFYNHGLEYITDTPVLYLNRACCYIKLRSFQRAIMDCDHILNNLDPKHMRAWLYRALAFKRLNEENKFNECIRQVRRLNSREKAFIDGFLERMQSAL</sequence>
<dbReference type="InParanoid" id="B4KB81"/>
<dbReference type="GO" id="GO:0005737">
    <property type="term" value="C:cytoplasm"/>
    <property type="evidence" value="ECO:0007669"/>
    <property type="project" value="TreeGrafter"/>
</dbReference>
<keyword evidence="1" id="KW-0802">TPR repeat</keyword>
<name>B4KB81_DROMO</name>
<dbReference type="InterPro" id="IPR011990">
    <property type="entry name" value="TPR-like_helical_dom_sf"/>
</dbReference>
<proteinExistence type="predicted"/>
<dbReference type="InterPro" id="IPR043195">
    <property type="entry name" value="TTC12"/>
</dbReference>
<dbReference type="KEGG" id="dmo:Dmoj_GI10166"/>
<dbReference type="PANTHER" id="PTHR46540:SF1">
    <property type="entry name" value="TETRATRICOPEPTIDE REPEAT PROTEIN 12"/>
    <property type="match status" value="1"/>
</dbReference>
<dbReference type="InterPro" id="IPR019734">
    <property type="entry name" value="TPR_rpt"/>
</dbReference>
<dbReference type="EMBL" id="CH933806">
    <property type="protein sequence ID" value="EDW15785.1"/>
    <property type="molecule type" value="Genomic_DNA"/>
</dbReference>
<organism evidence="2 3">
    <name type="scientific">Drosophila mojavensis</name>
    <name type="common">Fruit fly</name>
    <dbReference type="NCBI Taxonomy" id="7230"/>
    <lineage>
        <taxon>Eukaryota</taxon>
        <taxon>Metazoa</taxon>
        <taxon>Ecdysozoa</taxon>
        <taxon>Arthropoda</taxon>
        <taxon>Hexapoda</taxon>
        <taxon>Insecta</taxon>
        <taxon>Pterygota</taxon>
        <taxon>Neoptera</taxon>
        <taxon>Endopterygota</taxon>
        <taxon>Diptera</taxon>
        <taxon>Brachycera</taxon>
        <taxon>Muscomorpha</taxon>
        <taxon>Ephydroidea</taxon>
        <taxon>Drosophilidae</taxon>
        <taxon>Drosophila</taxon>
    </lineage>
</organism>
<dbReference type="GO" id="GO:0005813">
    <property type="term" value="C:centrosome"/>
    <property type="evidence" value="ECO:0007669"/>
    <property type="project" value="TreeGrafter"/>
</dbReference>
<reference evidence="2 3" key="1">
    <citation type="journal article" date="2007" name="Nature">
        <title>Evolution of genes and genomes on the Drosophila phylogeny.</title>
        <authorList>
            <consortium name="Drosophila 12 Genomes Consortium"/>
            <person name="Clark A.G."/>
            <person name="Eisen M.B."/>
            <person name="Smith D.R."/>
            <person name="Bergman C.M."/>
            <person name="Oliver B."/>
            <person name="Markow T.A."/>
            <person name="Kaufman T.C."/>
            <person name="Kellis M."/>
            <person name="Gelbart W."/>
            <person name="Iyer V.N."/>
            <person name="Pollard D.A."/>
            <person name="Sackton T.B."/>
            <person name="Larracuente A.M."/>
            <person name="Singh N.D."/>
            <person name="Abad J.P."/>
            <person name="Abt D.N."/>
            <person name="Adryan B."/>
            <person name="Aguade M."/>
            <person name="Akashi H."/>
            <person name="Anderson W.W."/>
            <person name="Aquadro C.F."/>
            <person name="Ardell D.H."/>
            <person name="Arguello R."/>
            <person name="Artieri C.G."/>
            <person name="Barbash D.A."/>
            <person name="Barker D."/>
            <person name="Barsanti P."/>
            <person name="Batterham P."/>
            <person name="Batzoglou S."/>
            <person name="Begun D."/>
            <person name="Bhutkar A."/>
            <person name="Blanco E."/>
            <person name="Bosak S.A."/>
            <person name="Bradley R.K."/>
            <person name="Brand A.D."/>
            <person name="Brent M.R."/>
            <person name="Brooks A.N."/>
            <person name="Brown R.H."/>
            <person name="Butlin R.K."/>
            <person name="Caggese C."/>
            <person name="Calvi B.R."/>
            <person name="Bernardo de Carvalho A."/>
            <person name="Caspi A."/>
            <person name="Castrezana S."/>
            <person name="Celniker S.E."/>
            <person name="Chang J.L."/>
            <person name="Chapple C."/>
            <person name="Chatterji S."/>
            <person name="Chinwalla A."/>
            <person name="Civetta A."/>
            <person name="Clifton S.W."/>
            <person name="Comeron J.M."/>
            <person name="Costello J.C."/>
            <person name="Coyne J.A."/>
            <person name="Daub J."/>
            <person name="David R.G."/>
            <person name="Delcher A.L."/>
            <person name="Delehaunty K."/>
            <person name="Do C.B."/>
            <person name="Ebling H."/>
            <person name="Edwards K."/>
            <person name="Eickbush T."/>
            <person name="Evans J.D."/>
            <person name="Filipski A."/>
            <person name="Findeiss S."/>
            <person name="Freyhult E."/>
            <person name="Fulton L."/>
            <person name="Fulton R."/>
            <person name="Garcia A.C."/>
            <person name="Gardiner A."/>
            <person name="Garfield D.A."/>
            <person name="Garvin B.E."/>
            <person name="Gibson G."/>
            <person name="Gilbert D."/>
            <person name="Gnerre S."/>
            <person name="Godfrey J."/>
            <person name="Good R."/>
            <person name="Gotea V."/>
            <person name="Gravely B."/>
            <person name="Greenberg A.J."/>
            <person name="Griffiths-Jones S."/>
            <person name="Gross S."/>
            <person name="Guigo R."/>
            <person name="Gustafson E.A."/>
            <person name="Haerty W."/>
            <person name="Hahn M.W."/>
            <person name="Halligan D.L."/>
            <person name="Halpern A.L."/>
            <person name="Halter G.M."/>
            <person name="Han M.V."/>
            <person name="Heger A."/>
            <person name="Hillier L."/>
            <person name="Hinrichs A.S."/>
            <person name="Holmes I."/>
            <person name="Hoskins R.A."/>
            <person name="Hubisz M.J."/>
            <person name="Hultmark D."/>
            <person name="Huntley M.A."/>
            <person name="Jaffe D.B."/>
            <person name="Jagadeeshan S."/>
            <person name="Jeck W.R."/>
            <person name="Johnson J."/>
            <person name="Jones C.D."/>
            <person name="Jordan W.C."/>
            <person name="Karpen G.H."/>
            <person name="Kataoka E."/>
            <person name="Keightley P.D."/>
            <person name="Kheradpour P."/>
            <person name="Kirkness E.F."/>
            <person name="Koerich L.B."/>
            <person name="Kristiansen K."/>
            <person name="Kudrna D."/>
            <person name="Kulathinal R.J."/>
            <person name="Kumar S."/>
            <person name="Kwok R."/>
            <person name="Lander E."/>
            <person name="Langley C.H."/>
            <person name="Lapoint R."/>
            <person name="Lazzaro B.P."/>
            <person name="Lee S.J."/>
            <person name="Levesque L."/>
            <person name="Li R."/>
            <person name="Lin C.F."/>
            <person name="Lin M.F."/>
            <person name="Lindblad-Toh K."/>
            <person name="Llopart A."/>
            <person name="Long M."/>
            <person name="Low L."/>
            <person name="Lozovsky E."/>
            <person name="Lu J."/>
            <person name="Luo M."/>
            <person name="Machado C.A."/>
            <person name="Makalowski W."/>
            <person name="Marzo M."/>
            <person name="Matsuda M."/>
            <person name="Matzkin L."/>
            <person name="McAllister B."/>
            <person name="McBride C.S."/>
            <person name="McKernan B."/>
            <person name="McKernan K."/>
            <person name="Mendez-Lago M."/>
            <person name="Minx P."/>
            <person name="Mollenhauer M.U."/>
            <person name="Montooth K."/>
            <person name="Mount S.M."/>
            <person name="Mu X."/>
            <person name="Myers E."/>
            <person name="Negre B."/>
            <person name="Newfeld S."/>
            <person name="Nielsen R."/>
            <person name="Noor M.A."/>
            <person name="O'Grady P."/>
            <person name="Pachter L."/>
            <person name="Papaceit M."/>
            <person name="Parisi M.J."/>
            <person name="Parisi M."/>
            <person name="Parts L."/>
            <person name="Pedersen J.S."/>
            <person name="Pesole G."/>
            <person name="Phillippy A.M."/>
            <person name="Ponting C.P."/>
            <person name="Pop M."/>
            <person name="Porcelli D."/>
            <person name="Powell J.R."/>
            <person name="Prohaska S."/>
            <person name="Pruitt K."/>
            <person name="Puig M."/>
            <person name="Quesneville H."/>
            <person name="Ram K.R."/>
            <person name="Rand D."/>
            <person name="Rasmussen M.D."/>
            <person name="Reed L.K."/>
            <person name="Reenan R."/>
            <person name="Reily A."/>
            <person name="Remington K.A."/>
            <person name="Rieger T.T."/>
            <person name="Ritchie M.G."/>
            <person name="Robin C."/>
            <person name="Rogers Y.H."/>
            <person name="Rohde C."/>
            <person name="Rozas J."/>
            <person name="Rubenfield M.J."/>
            <person name="Ruiz A."/>
            <person name="Russo S."/>
            <person name="Salzberg S.L."/>
            <person name="Sanchez-Gracia A."/>
            <person name="Saranga D.J."/>
            <person name="Sato H."/>
            <person name="Schaeffer S.W."/>
            <person name="Schatz M.C."/>
            <person name="Schlenke T."/>
            <person name="Schwartz R."/>
            <person name="Segarra C."/>
            <person name="Singh R.S."/>
            <person name="Sirot L."/>
            <person name="Sirota M."/>
            <person name="Sisneros N.B."/>
            <person name="Smith C.D."/>
            <person name="Smith T.F."/>
            <person name="Spieth J."/>
            <person name="Stage D.E."/>
            <person name="Stark A."/>
            <person name="Stephan W."/>
            <person name="Strausberg R.L."/>
            <person name="Strempel S."/>
            <person name="Sturgill D."/>
            <person name="Sutton G."/>
            <person name="Sutton G.G."/>
            <person name="Tao W."/>
            <person name="Teichmann S."/>
            <person name="Tobari Y.N."/>
            <person name="Tomimura Y."/>
            <person name="Tsolas J.M."/>
            <person name="Valente V.L."/>
            <person name="Venter E."/>
            <person name="Venter J.C."/>
            <person name="Vicario S."/>
            <person name="Vieira F.G."/>
            <person name="Vilella A.J."/>
            <person name="Villasante A."/>
            <person name="Walenz B."/>
            <person name="Wang J."/>
            <person name="Wasserman M."/>
            <person name="Watts T."/>
            <person name="Wilson D."/>
            <person name="Wilson R.K."/>
            <person name="Wing R.A."/>
            <person name="Wolfner M.F."/>
            <person name="Wong A."/>
            <person name="Wong G.K."/>
            <person name="Wu C.I."/>
            <person name="Wu G."/>
            <person name="Yamamoto D."/>
            <person name="Yang H.P."/>
            <person name="Yang S.P."/>
            <person name="Yorke J.A."/>
            <person name="Yoshida K."/>
            <person name="Zdobnov E."/>
            <person name="Zhang P."/>
            <person name="Zhang Y."/>
            <person name="Zimin A.V."/>
            <person name="Baldwin J."/>
            <person name="Abdouelleil A."/>
            <person name="Abdulkadir J."/>
            <person name="Abebe A."/>
            <person name="Abera B."/>
            <person name="Abreu J."/>
            <person name="Acer S.C."/>
            <person name="Aftuck L."/>
            <person name="Alexander A."/>
            <person name="An P."/>
            <person name="Anderson E."/>
            <person name="Anderson S."/>
            <person name="Arachi H."/>
            <person name="Azer M."/>
            <person name="Bachantsang P."/>
            <person name="Barry A."/>
            <person name="Bayul T."/>
            <person name="Berlin A."/>
            <person name="Bessette D."/>
            <person name="Bloom T."/>
            <person name="Blye J."/>
            <person name="Boguslavskiy L."/>
            <person name="Bonnet C."/>
            <person name="Boukhgalter B."/>
            <person name="Bourzgui I."/>
            <person name="Brown A."/>
            <person name="Cahill P."/>
            <person name="Channer S."/>
            <person name="Cheshatsang Y."/>
            <person name="Chuda L."/>
            <person name="Citroen M."/>
            <person name="Collymore A."/>
            <person name="Cooke P."/>
            <person name="Costello M."/>
            <person name="D'Aco K."/>
            <person name="Daza R."/>
            <person name="De Haan G."/>
            <person name="DeGray S."/>
            <person name="DeMaso C."/>
            <person name="Dhargay N."/>
            <person name="Dooley K."/>
            <person name="Dooley E."/>
            <person name="Doricent M."/>
            <person name="Dorje P."/>
            <person name="Dorjee K."/>
            <person name="Dupes A."/>
            <person name="Elong R."/>
            <person name="Falk J."/>
            <person name="Farina A."/>
            <person name="Faro S."/>
            <person name="Ferguson D."/>
            <person name="Fisher S."/>
            <person name="Foley C.D."/>
            <person name="Franke A."/>
            <person name="Friedrich D."/>
            <person name="Gadbois L."/>
            <person name="Gearin G."/>
            <person name="Gearin C.R."/>
            <person name="Giannoukos G."/>
            <person name="Goode T."/>
            <person name="Graham J."/>
            <person name="Grandbois E."/>
            <person name="Grewal S."/>
            <person name="Gyaltsen K."/>
            <person name="Hafez N."/>
            <person name="Hagos B."/>
            <person name="Hall J."/>
            <person name="Henson C."/>
            <person name="Hollinger A."/>
            <person name="Honan T."/>
            <person name="Huard M.D."/>
            <person name="Hughes L."/>
            <person name="Hurhula B."/>
            <person name="Husby M.E."/>
            <person name="Kamat A."/>
            <person name="Kanga B."/>
            <person name="Kashin S."/>
            <person name="Khazanovich D."/>
            <person name="Kisner P."/>
            <person name="Lance K."/>
            <person name="Lara M."/>
            <person name="Lee W."/>
            <person name="Lennon N."/>
            <person name="Letendre F."/>
            <person name="LeVine R."/>
            <person name="Lipovsky A."/>
            <person name="Liu X."/>
            <person name="Liu J."/>
            <person name="Liu S."/>
            <person name="Lokyitsang T."/>
            <person name="Lokyitsang Y."/>
            <person name="Lubonja R."/>
            <person name="Lui A."/>
            <person name="MacDonald P."/>
            <person name="Magnisalis V."/>
            <person name="Maru K."/>
            <person name="Matthews C."/>
            <person name="McCusker W."/>
            <person name="McDonough S."/>
            <person name="Mehta T."/>
            <person name="Meldrim J."/>
            <person name="Meneus L."/>
            <person name="Mihai O."/>
            <person name="Mihalev A."/>
            <person name="Mihova T."/>
            <person name="Mittelman R."/>
            <person name="Mlenga V."/>
            <person name="Montmayeur A."/>
            <person name="Mulrain L."/>
            <person name="Navidi A."/>
            <person name="Naylor J."/>
            <person name="Negash T."/>
            <person name="Nguyen T."/>
            <person name="Nguyen N."/>
            <person name="Nicol R."/>
            <person name="Norbu C."/>
            <person name="Norbu N."/>
            <person name="Novod N."/>
            <person name="O'Neill B."/>
            <person name="Osman S."/>
            <person name="Markiewicz E."/>
            <person name="Oyono O.L."/>
            <person name="Patti C."/>
            <person name="Phunkhang P."/>
            <person name="Pierre F."/>
            <person name="Priest M."/>
            <person name="Raghuraman S."/>
            <person name="Rege F."/>
            <person name="Reyes R."/>
            <person name="Rise C."/>
            <person name="Rogov P."/>
            <person name="Ross K."/>
            <person name="Ryan E."/>
            <person name="Settipalli S."/>
            <person name="Shea T."/>
            <person name="Sherpa N."/>
            <person name="Shi L."/>
            <person name="Shih D."/>
            <person name="Sparrow T."/>
            <person name="Spaulding J."/>
            <person name="Stalker J."/>
            <person name="Stange-Thomann N."/>
            <person name="Stavropoulos S."/>
            <person name="Stone C."/>
            <person name="Strader C."/>
            <person name="Tesfaye S."/>
            <person name="Thomson T."/>
            <person name="Thoulutsang Y."/>
            <person name="Thoulutsang D."/>
            <person name="Topham K."/>
            <person name="Topping I."/>
            <person name="Tsamla T."/>
            <person name="Vassiliev H."/>
            <person name="Vo A."/>
            <person name="Wangchuk T."/>
            <person name="Wangdi T."/>
            <person name="Weiand M."/>
            <person name="Wilkinson J."/>
            <person name="Wilson A."/>
            <person name="Yadav S."/>
            <person name="Young G."/>
            <person name="Yu Q."/>
            <person name="Zembek L."/>
            <person name="Zhong D."/>
            <person name="Zimmer A."/>
            <person name="Zwirko Z."/>
            <person name="Jaffe D.B."/>
            <person name="Alvarez P."/>
            <person name="Brockman W."/>
            <person name="Butler J."/>
            <person name="Chin C."/>
            <person name="Gnerre S."/>
            <person name="Grabherr M."/>
            <person name="Kleber M."/>
            <person name="Mauceli E."/>
            <person name="MacCallum I."/>
        </authorList>
    </citation>
    <scope>NUCLEOTIDE SEQUENCE [LARGE SCALE GENOMIC DNA]</scope>
    <source>
        <strain evidence="3">Tucson 15081-1352.22</strain>
    </source>
</reference>
<dbReference type="SMR" id="B4KB81"/>